<protein>
    <recommendedName>
        <fullName evidence="3">DUF7029 domain-containing protein</fullName>
    </recommendedName>
</protein>
<feature type="signal peptide" evidence="2">
    <location>
        <begin position="1"/>
        <end position="19"/>
    </location>
</feature>
<dbReference type="AlphaFoldDB" id="A0A2C5ZFB1"/>
<feature type="compositionally biased region" description="Pro residues" evidence="1">
    <location>
        <begin position="496"/>
        <end position="505"/>
    </location>
</feature>
<keyword evidence="2" id="KW-0732">Signal</keyword>
<evidence type="ECO:0000256" key="2">
    <source>
        <dbReference type="SAM" id="SignalP"/>
    </source>
</evidence>
<feature type="chain" id="PRO_5013174652" description="DUF7029 domain-containing protein" evidence="2">
    <location>
        <begin position="20"/>
        <end position="593"/>
    </location>
</feature>
<evidence type="ECO:0000259" key="3">
    <source>
        <dbReference type="Pfam" id="PF22974"/>
    </source>
</evidence>
<dbReference type="OrthoDB" id="160645at2759"/>
<dbReference type="STRING" id="2004952.A0A2C5ZFB1"/>
<name>A0A2C5ZFB1_9HYPO</name>
<feature type="compositionally biased region" description="Basic and acidic residues" evidence="1">
    <location>
        <begin position="437"/>
        <end position="448"/>
    </location>
</feature>
<evidence type="ECO:0000256" key="1">
    <source>
        <dbReference type="SAM" id="MobiDB-lite"/>
    </source>
</evidence>
<evidence type="ECO:0000313" key="4">
    <source>
        <dbReference type="EMBL" id="PHH77861.1"/>
    </source>
</evidence>
<dbReference type="Pfam" id="PF22974">
    <property type="entry name" value="DUF7029"/>
    <property type="match status" value="1"/>
</dbReference>
<feature type="region of interest" description="Disordered" evidence="1">
    <location>
        <begin position="411"/>
        <end position="536"/>
    </location>
</feature>
<dbReference type="Proteomes" id="UP000226431">
    <property type="component" value="Unassembled WGS sequence"/>
</dbReference>
<comment type="caution">
    <text evidence="4">The sequence shown here is derived from an EMBL/GenBank/DDBJ whole genome shotgun (WGS) entry which is preliminary data.</text>
</comment>
<feature type="compositionally biased region" description="Low complexity" evidence="1">
    <location>
        <begin position="451"/>
        <end position="468"/>
    </location>
</feature>
<keyword evidence="5" id="KW-1185">Reference proteome</keyword>
<dbReference type="EMBL" id="NJES01000101">
    <property type="protein sequence ID" value="PHH77861.1"/>
    <property type="molecule type" value="Genomic_DNA"/>
</dbReference>
<dbReference type="InterPro" id="IPR054293">
    <property type="entry name" value="DUF7029"/>
</dbReference>
<feature type="compositionally biased region" description="Basic and acidic residues" evidence="1">
    <location>
        <begin position="524"/>
        <end position="536"/>
    </location>
</feature>
<proteinExistence type="predicted"/>
<feature type="domain" description="DUF7029" evidence="3">
    <location>
        <begin position="79"/>
        <end position="175"/>
    </location>
</feature>
<organism evidence="4 5">
    <name type="scientific">Ophiocordyceps camponoti-rufipedis</name>
    <dbReference type="NCBI Taxonomy" id="2004952"/>
    <lineage>
        <taxon>Eukaryota</taxon>
        <taxon>Fungi</taxon>
        <taxon>Dikarya</taxon>
        <taxon>Ascomycota</taxon>
        <taxon>Pezizomycotina</taxon>
        <taxon>Sordariomycetes</taxon>
        <taxon>Hypocreomycetidae</taxon>
        <taxon>Hypocreales</taxon>
        <taxon>Ophiocordycipitaceae</taxon>
        <taxon>Ophiocordyceps</taxon>
    </lineage>
</organism>
<sequence length="593" mass="65004">MKLTIYLPLLLLLLPPTTPLDPYLDLNPPQTVDSEPPTLLPISNPNLDPTAPRNSVPTRLLSMLWAQDQGPGTVRVHSRMRWPTVLLEDIGAVTGVVCSDGLLDVGFDRDEALMMAWEAWRRLHRFVVVTNALGGCDAPAERGVYRASGKAIVLDPSGRRLRVQAERIRYGDAARASDVTLRSVRMPAHPRPGRRNQHGHWKRAATSFHQSLDMSGLELFRLGNTSLIADRLHLDASLSLSGKLRLGFFTVAECWFDISGTAGLDLSLALQVDAQLQRTLDRSTPALTLPLVAIPGIVAVGPAVRLAVGVDVTALASLYAEASLRVDFVRVGWHVDLVDGSKSRSTGLMPTFDAAVRLGGKASLHLDPFVDVRFLLNVQFLSGLWDLNGGIKVVPRIANAFSIDAGEAFPAGGLPSGPSEPEESPDGPLSFVLLQDGKPREASPRHGYDVNNNNNNNNDDINKMRINNWKPLFPQSQKSKKRKSKKYNPQSLTPKIPKPLRPRPAPLTLITPRSETTQAEEQQEASRKAKEGRRKASEVAVACRDGISLKSEFRLDVSAVLASWEWNLYRKSVPFYEGCYALPAGSLMLMPPP</sequence>
<gene>
    <name evidence="4" type="ORF">CDD80_131</name>
</gene>
<evidence type="ECO:0000313" key="5">
    <source>
        <dbReference type="Proteomes" id="UP000226431"/>
    </source>
</evidence>
<accession>A0A2C5ZFB1</accession>
<reference evidence="4 5" key="1">
    <citation type="submission" date="2017-06" db="EMBL/GenBank/DDBJ databases">
        <title>Ant-infecting Ophiocordyceps genomes reveal a high diversity of potential behavioral manipulation genes and a possible major role for enterotoxins.</title>
        <authorList>
            <person name="De Bekker C."/>
            <person name="Evans H.C."/>
            <person name="Brachmann A."/>
            <person name="Hughes D.P."/>
        </authorList>
    </citation>
    <scope>NUCLEOTIDE SEQUENCE [LARGE SCALE GENOMIC DNA]</scope>
    <source>
        <strain evidence="4 5">Map16</strain>
    </source>
</reference>